<dbReference type="PANTHER" id="PTHR12526">
    <property type="entry name" value="GLYCOSYLTRANSFERASE"/>
    <property type="match status" value="1"/>
</dbReference>
<reference evidence="1 2" key="1">
    <citation type="journal article" date="2016" name="Nat. Commun.">
        <title>Thousands of microbial genomes shed light on interconnected biogeochemical processes in an aquifer system.</title>
        <authorList>
            <person name="Anantharaman K."/>
            <person name="Brown C.T."/>
            <person name="Hug L.A."/>
            <person name="Sharon I."/>
            <person name="Castelle C.J."/>
            <person name="Probst A.J."/>
            <person name="Thomas B.C."/>
            <person name="Singh A."/>
            <person name="Wilkins M.J."/>
            <person name="Karaoz U."/>
            <person name="Brodie E.L."/>
            <person name="Williams K.H."/>
            <person name="Hubbard S.S."/>
            <person name="Banfield J.F."/>
        </authorList>
    </citation>
    <scope>NUCLEOTIDE SEQUENCE [LARGE SCALE GENOMIC DNA]</scope>
</reference>
<comment type="caution">
    <text evidence="1">The sequence shown here is derived from an EMBL/GenBank/DDBJ whole genome shotgun (WGS) entry which is preliminary data.</text>
</comment>
<sequence>MKGTIIYVNFSPYENAGKILDYLMENYSTILLFSFNFHRLDVHRNASRLTVYQHGKTIYYTRLYQTPTPPSLAFLLLPVRSVVIFLQLLWHTQKLKKQYGPYDTYFTVNAFTAWCGNILRKLGIVNITIFWVWDYYPPIHKNSIVKFMRWLYWLFDKPASRDTDTVVFLNKRLELLRRRRNLLPKDKRYDSIGIGTDPINKITPKHLNRIQLVFLGVIKKSQGLDLLFDAFEGTTNKHMPKLHIIGGGPDESHYRKRALISPLKVQFHGYIMDDTKVTDIINDCHIGIATYVPDKSNVSYYSDPSKIKRYLSCGLPVITTDVFAFSDEITKSGAGIVIPYQGKQLFEAITKIMKTYPQYQRRALTLAKKYFYKNLYKNLFAKRP</sequence>
<dbReference type="Proteomes" id="UP000177268">
    <property type="component" value="Unassembled WGS sequence"/>
</dbReference>
<evidence type="ECO:0000313" key="1">
    <source>
        <dbReference type="EMBL" id="OGG11306.1"/>
    </source>
</evidence>
<dbReference type="Pfam" id="PF13692">
    <property type="entry name" value="Glyco_trans_1_4"/>
    <property type="match status" value="1"/>
</dbReference>
<dbReference type="SUPFAM" id="SSF53756">
    <property type="entry name" value="UDP-Glycosyltransferase/glycogen phosphorylase"/>
    <property type="match status" value="1"/>
</dbReference>
<protein>
    <recommendedName>
        <fullName evidence="3">Glycosyl transferase family 1 domain-containing protein</fullName>
    </recommendedName>
</protein>
<dbReference type="EMBL" id="MFIZ01000033">
    <property type="protein sequence ID" value="OGG11306.1"/>
    <property type="molecule type" value="Genomic_DNA"/>
</dbReference>
<evidence type="ECO:0008006" key="3">
    <source>
        <dbReference type="Google" id="ProtNLM"/>
    </source>
</evidence>
<gene>
    <name evidence="1" type="ORF">A2Z00_02400</name>
</gene>
<proteinExistence type="predicted"/>
<dbReference type="Gene3D" id="3.40.50.2000">
    <property type="entry name" value="Glycogen Phosphorylase B"/>
    <property type="match status" value="1"/>
</dbReference>
<organism evidence="1 2">
    <name type="scientific">Candidatus Gottesmanbacteria bacterium RBG_13_45_10</name>
    <dbReference type="NCBI Taxonomy" id="1798370"/>
    <lineage>
        <taxon>Bacteria</taxon>
        <taxon>Candidatus Gottesmaniibacteriota</taxon>
    </lineage>
</organism>
<dbReference type="STRING" id="1798370.A2Z00_02400"/>
<evidence type="ECO:0000313" key="2">
    <source>
        <dbReference type="Proteomes" id="UP000177268"/>
    </source>
</evidence>
<name>A0A1F5ZFM7_9BACT</name>
<dbReference type="AlphaFoldDB" id="A0A1F5ZFM7"/>
<accession>A0A1F5ZFM7</accession>